<organism evidence="1 2">
    <name type="scientific">Puccinia striiformis f. sp. tritici</name>
    <dbReference type="NCBI Taxonomy" id="168172"/>
    <lineage>
        <taxon>Eukaryota</taxon>
        <taxon>Fungi</taxon>
        <taxon>Dikarya</taxon>
        <taxon>Basidiomycota</taxon>
        <taxon>Pucciniomycotina</taxon>
        <taxon>Pucciniomycetes</taxon>
        <taxon>Pucciniales</taxon>
        <taxon>Pucciniaceae</taxon>
        <taxon>Puccinia</taxon>
    </lineage>
</organism>
<sequence>MIPFIHHLSPILFSDVPLPPTPEEVTGLSPGSVYSWFINCLGWHEPSLPDAVKWNVRRRFESVPLMLRRRLLRSDLLPHRVYPPDSFGVDDQSMRILYQITGAFRQLAVRNIHHVYRNPSRNVDPYPDSHRLWLPEAEMNWLRMREGMREAAQGKLIDFPISMHFTLSRPQYPRSVGVKRTMILDSRANYDPGPEDDGINDDDANDGYWPLRFHSQSRPLEIRPSITFSRQARANRLGIDLPASLQTLGLLWIENAKWGPKNRVLFQKLCQDKDIGILLWPTFPEEDHPTPRIPVFYGDIIQLVEGDRLLIFVGTKRGLEDAVLQIKVTCTWHSGYLPTYHTHYADKKYVYPNPCERYPHCVQRPIYRPSTAKVPKVLQASVRPRSTYTSNQVQGEELSPSSQASRRFMNPPGPRYATGASASSSSIVIRDAELHRTSNSFPRSTNNAQDDSRDQEVMVEVLETLDYVEDLTFDTSFFESTRKTSTVRNHPTPSDPSDPWYGGIHVEVLETSIDDDEEQGTGASLDVARRAERNNDGSVAAPAQTDVLTHSETAPAPVESKLAPPASGSPPTKRKRDQLNDRPAPSGPSKRLRRVPSEVKTTIPRPEPNCKATTSHTVGGGRVTRRSARSNRQPRSGLSADSKQPKRVPLGDVSSLDKVSKPAASNKRTGISSMGGSTTTKRKREEDDGGSDGSHPLRRSKRTRRPPDSVYHCR</sequence>
<reference evidence="1 2" key="3">
    <citation type="journal article" date="2022" name="Microbiol. Spectr.">
        <title>Folding features and dynamics of 3D genome architecture in plant fungal pathogens.</title>
        <authorList>
            <person name="Xia C."/>
        </authorList>
    </citation>
    <scope>NUCLEOTIDE SEQUENCE [LARGE SCALE GENOMIC DNA]</scope>
    <source>
        <strain evidence="1 2">93-210</strain>
    </source>
</reference>
<evidence type="ECO:0000313" key="1">
    <source>
        <dbReference type="EMBL" id="KAI7940098.1"/>
    </source>
</evidence>
<dbReference type="EMBL" id="CM045878">
    <property type="protein sequence ID" value="KAI7940098.1"/>
    <property type="molecule type" value="Genomic_DNA"/>
</dbReference>
<reference evidence="2" key="1">
    <citation type="journal article" date="2018" name="BMC Genomics">
        <title>Genomic insights into host adaptation between the wheat stripe rust pathogen (Puccinia striiformis f. sp. tritici) and the barley stripe rust pathogen (Puccinia striiformis f. sp. hordei).</title>
        <authorList>
            <person name="Xia C."/>
            <person name="Wang M."/>
            <person name="Yin C."/>
            <person name="Cornejo O.E."/>
            <person name="Hulbert S.H."/>
            <person name="Chen X."/>
        </authorList>
    </citation>
    <scope>NUCLEOTIDE SEQUENCE [LARGE SCALE GENOMIC DNA]</scope>
    <source>
        <strain evidence="2">93-210</strain>
    </source>
</reference>
<comment type="caution">
    <text evidence="1">The sequence shown here is derived from an EMBL/GenBank/DDBJ whole genome shotgun (WGS) entry which is preliminary data.</text>
</comment>
<dbReference type="Proteomes" id="UP001060170">
    <property type="component" value="Chromosome 14"/>
</dbReference>
<accession>A0ACC0DV91</accession>
<gene>
    <name evidence="1" type="ORF">MJO28_013750</name>
</gene>
<proteinExistence type="predicted"/>
<keyword evidence="2" id="KW-1185">Reference proteome</keyword>
<reference evidence="2" key="2">
    <citation type="journal article" date="2018" name="Mol. Plant Microbe Interact.">
        <title>Genome sequence resources for the wheat stripe rust pathogen (Puccinia striiformis f. sp. tritici) and the barley stripe rust pathogen (Puccinia striiformis f. sp. hordei).</title>
        <authorList>
            <person name="Xia C."/>
            <person name="Wang M."/>
            <person name="Yin C."/>
            <person name="Cornejo O.E."/>
            <person name="Hulbert S.H."/>
            <person name="Chen X."/>
        </authorList>
    </citation>
    <scope>NUCLEOTIDE SEQUENCE [LARGE SCALE GENOMIC DNA]</scope>
    <source>
        <strain evidence="2">93-210</strain>
    </source>
</reference>
<evidence type="ECO:0000313" key="2">
    <source>
        <dbReference type="Proteomes" id="UP001060170"/>
    </source>
</evidence>
<protein>
    <submittedName>
        <fullName evidence="1">Uncharacterized protein</fullName>
    </submittedName>
</protein>
<name>A0ACC0DV91_9BASI</name>